<dbReference type="Pfam" id="PF13505">
    <property type="entry name" value="OMP_b-brl"/>
    <property type="match status" value="1"/>
</dbReference>
<evidence type="ECO:0000259" key="3">
    <source>
        <dbReference type="Pfam" id="PF13505"/>
    </source>
</evidence>
<evidence type="ECO:0000256" key="1">
    <source>
        <dbReference type="ARBA" id="ARBA00022729"/>
    </source>
</evidence>
<accession>A0A2N8HDT3</accession>
<sequence>MNSKTIIASLGLLGLACTAQAASSDPWEYYRIGGNYSSAYSTRYDSNFGMSIKGMYGFHSGNDYGIDMPDLYGAQLGLHANIPLGSVFHELSFNLGALTGSKTYGGLLKWKQEVFPFAAGYSFNVPLSDSATFYLGGKIGFHYYKWEISGGGEKVSESDSSGTYSALIGFKFAVAEKTDLVIGYEITKYWSDIDPYHFITVGFSWSF</sequence>
<keyword evidence="1 2" id="KW-0732">Signal</keyword>
<feature type="signal peptide" evidence="2">
    <location>
        <begin position="1"/>
        <end position="21"/>
    </location>
</feature>
<dbReference type="InterPro" id="IPR011250">
    <property type="entry name" value="OMP/PagP_B-barrel"/>
</dbReference>
<proteinExistence type="predicted"/>
<reference evidence="4 5" key="1">
    <citation type="journal article" date="2017" name="BMC Genomics">
        <title>Genome sequencing of 39 Akkermansia muciniphila isolates reveals its population structure, genomic and functional diverisity, and global distribution in mammalian gut microbiotas.</title>
        <authorList>
            <person name="Guo X."/>
            <person name="Li S."/>
            <person name="Zhang J."/>
            <person name="Wu F."/>
            <person name="Li X."/>
            <person name="Wu D."/>
            <person name="Zhang M."/>
            <person name="Ou Z."/>
            <person name="Jie Z."/>
            <person name="Yan Q."/>
            <person name="Li P."/>
            <person name="Yi J."/>
            <person name="Peng Y."/>
        </authorList>
    </citation>
    <scope>NUCLEOTIDE SEQUENCE [LARGE SCALE GENOMIC DNA]</scope>
    <source>
        <strain evidence="4 5">GP24</strain>
    </source>
</reference>
<dbReference type="AlphaFoldDB" id="A0A2N8HDT3"/>
<feature type="domain" description="Outer membrane protein beta-barrel" evidence="3">
    <location>
        <begin position="12"/>
        <end position="207"/>
    </location>
</feature>
<dbReference type="InterPro" id="IPR027385">
    <property type="entry name" value="Beta-barrel_OMP"/>
</dbReference>
<evidence type="ECO:0000313" key="5">
    <source>
        <dbReference type="Proteomes" id="UP000236000"/>
    </source>
</evidence>
<name>A0A2N8HDT3_9BACT</name>
<protein>
    <recommendedName>
        <fullName evidence="3">Outer membrane protein beta-barrel domain-containing protein</fullName>
    </recommendedName>
</protein>
<dbReference type="OrthoDB" id="198181at2"/>
<dbReference type="Proteomes" id="UP000236000">
    <property type="component" value="Unassembled WGS sequence"/>
</dbReference>
<dbReference type="EMBL" id="PJKA01000010">
    <property type="protein sequence ID" value="PNC18128.1"/>
    <property type="molecule type" value="Genomic_DNA"/>
</dbReference>
<gene>
    <name evidence="4" type="ORF">CXU22_05685</name>
</gene>
<feature type="chain" id="PRO_5014686091" description="Outer membrane protein beta-barrel domain-containing protein" evidence="2">
    <location>
        <begin position="22"/>
        <end position="207"/>
    </location>
</feature>
<comment type="caution">
    <text evidence="4">The sequence shown here is derived from an EMBL/GenBank/DDBJ whole genome shotgun (WGS) entry which is preliminary data.</text>
</comment>
<organism evidence="4 5">
    <name type="scientific">Akkermansia muciniphila</name>
    <dbReference type="NCBI Taxonomy" id="239935"/>
    <lineage>
        <taxon>Bacteria</taxon>
        <taxon>Pseudomonadati</taxon>
        <taxon>Verrucomicrobiota</taxon>
        <taxon>Verrucomicrobiia</taxon>
        <taxon>Verrucomicrobiales</taxon>
        <taxon>Akkermansiaceae</taxon>
        <taxon>Akkermansia</taxon>
    </lineage>
</organism>
<evidence type="ECO:0000313" key="4">
    <source>
        <dbReference type="EMBL" id="PNC18128.1"/>
    </source>
</evidence>
<evidence type="ECO:0000256" key="2">
    <source>
        <dbReference type="SAM" id="SignalP"/>
    </source>
</evidence>
<dbReference type="SUPFAM" id="SSF56925">
    <property type="entry name" value="OMPA-like"/>
    <property type="match status" value="1"/>
</dbReference>
<dbReference type="Gene3D" id="2.40.160.20">
    <property type="match status" value="1"/>
</dbReference>
<dbReference type="RefSeq" id="WP_102713446.1">
    <property type="nucleotide sequence ID" value="NZ_PJKA01000010.1"/>
</dbReference>
<dbReference type="PROSITE" id="PS51257">
    <property type="entry name" value="PROKAR_LIPOPROTEIN"/>
    <property type="match status" value="1"/>
</dbReference>